<sequence>MRMMVRLLIVGMIWFWGGLLAAAPASAGEYVGSKSCSACHEEEYATFMKYSKKAHSWDKVEKMLPKLEPEEQQSCFGCHTTGYKKGGFVSYDKTPQFADVGCETCHGPGKEHVAGDGDPELITRTPTITTCSHCHNAQRVKDFNYKPLLHSGAH</sequence>
<dbReference type="PANTHER" id="PTHR35038:SF8">
    <property type="entry name" value="C-TYPE POLYHEME CYTOCHROME OMCC"/>
    <property type="match status" value="1"/>
</dbReference>
<organism evidence="3 4">
    <name type="scientific">Desulfoplanes formicivorans</name>
    <dbReference type="NCBI Taxonomy" id="1592317"/>
    <lineage>
        <taxon>Bacteria</taxon>
        <taxon>Pseudomonadati</taxon>
        <taxon>Thermodesulfobacteriota</taxon>
        <taxon>Desulfovibrionia</taxon>
        <taxon>Desulfovibrionales</taxon>
        <taxon>Desulfoplanaceae</taxon>
        <taxon>Desulfoplanes</taxon>
    </lineage>
</organism>
<feature type="domain" description="Cytochrome c-552/4" evidence="2">
    <location>
        <begin position="36"/>
        <end position="107"/>
    </location>
</feature>
<keyword evidence="1" id="KW-0732">Signal</keyword>
<proteinExistence type="predicted"/>
<dbReference type="InterPro" id="IPR051829">
    <property type="entry name" value="Multiheme_Cytochr_ET"/>
</dbReference>
<evidence type="ECO:0000313" key="3">
    <source>
        <dbReference type="EMBL" id="GAU08191.1"/>
    </source>
</evidence>
<dbReference type="EMBL" id="BDFE01000009">
    <property type="protein sequence ID" value="GAU08191.1"/>
    <property type="molecule type" value="Genomic_DNA"/>
</dbReference>
<evidence type="ECO:0000259" key="2">
    <source>
        <dbReference type="Pfam" id="PF13435"/>
    </source>
</evidence>
<dbReference type="SUPFAM" id="SSF48695">
    <property type="entry name" value="Multiheme cytochromes"/>
    <property type="match status" value="1"/>
</dbReference>
<dbReference type="InterPro" id="IPR036280">
    <property type="entry name" value="Multihaem_cyt_sf"/>
</dbReference>
<reference evidence="4" key="1">
    <citation type="submission" date="2016-06" db="EMBL/GenBank/DDBJ databases">
        <title>Draft genome sequence of Desulfoplanes formicivorans strain Pf12B.</title>
        <authorList>
            <person name="Watanabe M."/>
            <person name="Kojima H."/>
            <person name="Fukui M."/>
        </authorList>
    </citation>
    <scope>NUCLEOTIDE SEQUENCE [LARGE SCALE GENOMIC DNA]</scope>
    <source>
        <strain evidence="4">Pf12B</strain>
    </source>
</reference>
<protein>
    <submittedName>
        <fullName evidence="3">Cytochrome C</fullName>
    </submittedName>
</protein>
<evidence type="ECO:0000313" key="4">
    <source>
        <dbReference type="Proteomes" id="UP000095200"/>
    </source>
</evidence>
<keyword evidence="4" id="KW-1185">Reference proteome</keyword>
<dbReference type="STRING" id="1592317.DPF_0894"/>
<accession>A0A194AGI1</accession>
<dbReference type="Gene3D" id="1.10.1130.10">
    <property type="entry name" value="Flavocytochrome C3, Chain A"/>
    <property type="match status" value="1"/>
</dbReference>
<dbReference type="Pfam" id="PF13435">
    <property type="entry name" value="Cytochrome_C554"/>
    <property type="match status" value="1"/>
</dbReference>
<name>A0A194AGI1_9BACT</name>
<dbReference type="PANTHER" id="PTHR35038">
    <property type="entry name" value="DISSIMILATORY SULFITE REDUCTASE SIRA"/>
    <property type="match status" value="1"/>
</dbReference>
<dbReference type="InterPro" id="IPR023155">
    <property type="entry name" value="Cyt_c-552/4"/>
</dbReference>
<gene>
    <name evidence="3" type="ORF">DPF_0894</name>
</gene>
<dbReference type="AlphaFoldDB" id="A0A194AGI1"/>
<dbReference type="Proteomes" id="UP000095200">
    <property type="component" value="Unassembled WGS sequence"/>
</dbReference>
<comment type="caution">
    <text evidence="3">The sequence shown here is derived from an EMBL/GenBank/DDBJ whole genome shotgun (WGS) entry which is preliminary data.</text>
</comment>
<evidence type="ECO:0000256" key="1">
    <source>
        <dbReference type="ARBA" id="ARBA00022729"/>
    </source>
</evidence>